<name>A0A921ZL54_MANSE</name>
<reference evidence="1" key="1">
    <citation type="journal article" date="2016" name="Insect Biochem. Mol. Biol.">
        <title>Multifaceted biological insights from a draft genome sequence of the tobacco hornworm moth, Manduca sexta.</title>
        <authorList>
            <person name="Kanost M.R."/>
            <person name="Arrese E.L."/>
            <person name="Cao X."/>
            <person name="Chen Y.R."/>
            <person name="Chellapilla S."/>
            <person name="Goldsmith M.R."/>
            <person name="Grosse-Wilde E."/>
            <person name="Heckel D.G."/>
            <person name="Herndon N."/>
            <person name="Jiang H."/>
            <person name="Papanicolaou A."/>
            <person name="Qu J."/>
            <person name="Soulages J.L."/>
            <person name="Vogel H."/>
            <person name="Walters J."/>
            <person name="Waterhouse R.M."/>
            <person name="Ahn S.J."/>
            <person name="Almeida F.C."/>
            <person name="An C."/>
            <person name="Aqrawi P."/>
            <person name="Bretschneider A."/>
            <person name="Bryant W.B."/>
            <person name="Bucks S."/>
            <person name="Chao H."/>
            <person name="Chevignon G."/>
            <person name="Christen J.M."/>
            <person name="Clarke D.F."/>
            <person name="Dittmer N.T."/>
            <person name="Ferguson L.C.F."/>
            <person name="Garavelou S."/>
            <person name="Gordon K.H.J."/>
            <person name="Gunaratna R.T."/>
            <person name="Han Y."/>
            <person name="Hauser F."/>
            <person name="He Y."/>
            <person name="Heidel-Fischer H."/>
            <person name="Hirsh A."/>
            <person name="Hu Y."/>
            <person name="Jiang H."/>
            <person name="Kalra D."/>
            <person name="Klinner C."/>
            <person name="Konig C."/>
            <person name="Kovar C."/>
            <person name="Kroll A.R."/>
            <person name="Kuwar S.S."/>
            <person name="Lee S.L."/>
            <person name="Lehman R."/>
            <person name="Li K."/>
            <person name="Li Z."/>
            <person name="Liang H."/>
            <person name="Lovelace S."/>
            <person name="Lu Z."/>
            <person name="Mansfield J.H."/>
            <person name="McCulloch K.J."/>
            <person name="Mathew T."/>
            <person name="Morton B."/>
            <person name="Muzny D.M."/>
            <person name="Neunemann D."/>
            <person name="Ongeri F."/>
            <person name="Pauchet Y."/>
            <person name="Pu L.L."/>
            <person name="Pyrousis I."/>
            <person name="Rao X.J."/>
            <person name="Redding A."/>
            <person name="Roesel C."/>
            <person name="Sanchez-Gracia A."/>
            <person name="Schaack S."/>
            <person name="Shukla A."/>
            <person name="Tetreau G."/>
            <person name="Wang Y."/>
            <person name="Xiong G.H."/>
            <person name="Traut W."/>
            <person name="Walsh T.K."/>
            <person name="Worley K.C."/>
            <person name="Wu D."/>
            <person name="Wu W."/>
            <person name="Wu Y.Q."/>
            <person name="Zhang X."/>
            <person name="Zou Z."/>
            <person name="Zucker H."/>
            <person name="Briscoe A.D."/>
            <person name="Burmester T."/>
            <person name="Clem R.J."/>
            <person name="Feyereisen R."/>
            <person name="Grimmelikhuijzen C.J.P."/>
            <person name="Hamodrakas S.J."/>
            <person name="Hansson B.S."/>
            <person name="Huguet E."/>
            <person name="Jermiin L.S."/>
            <person name="Lan Q."/>
            <person name="Lehman H.K."/>
            <person name="Lorenzen M."/>
            <person name="Merzendorfer H."/>
            <person name="Michalopoulos I."/>
            <person name="Morton D.B."/>
            <person name="Muthukrishnan S."/>
            <person name="Oakeshott J.G."/>
            <person name="Palmer W."/>
            <person name="Park Y."/>
            <person name="Passarelli A.L."/>
            <person name="Rozas J."/>
            <person name="Schwartz L.M."/>
            <person name="Smith W."/>
            <person name="Southgate A."/>
            <person name="Vilcinskas A."/>
            <person name="Vogt R."/>
            <person name="Wang P."/>
            <person name="Werren J."/>
            <person name="Yu X.Q."/>
            <person name="Zhou J.J."/>
            <person name="Brown S.J."/>
            <person name="Scherer S.E."/>
            <person name="Richards S."/>
            <person name="Blissard G.W."/>
        </authorList>
    </citation>
    <scope>NUCLEOTIDE SEQUENCE</scope>
</reference>
<sequence>MDSLMVLKKPLKKIHFSKSLKPNKLSILPQYCSTISEIQEDPFPEFCERQFACEHKISFVKLYFDACVNNEKSKKCHCNEGGDTSPPTPMVTTHLVMEMEYGQ</sequence>
<gene>
    <name evidence="1" type="ORF">O3G_MSEX011618</name>
</gene>
<keyword evidence="2" id="KW-1185">Reference proteome</keyword>
<organism evidence="1 2">
    <name type="scientific">Manduca sexta</name>
    <name type="common">Tobacco hawkmoth</name>
    <name type="synonym">Tobacco hornworm</name>
    <dbReference type="NCBI Taxonomy" id="7130"/>
    <lineage>
        <taxon>Eukaryota</taxon>
        <taxon>Metazoa</taxon>
        <taxon>Ecdysozoa</taxon>
        <taxon>Arthropoda</taxon>
        <taxon>Hexapoda</taxon>
        <taxon>Insecta</taxon>
        <taxon>Pterygota</taxon>
        <taxon>Neoptera</taxon>
        <taxon>Endopterygota</taxon>
        <taxon>Lepidoptera</taxon>
        <taxon>Glossata</taxon>
        <taxon>Ditrysia</taxon>
        <taxon>Bombycoidea</taxon>
        <taxon>Sphingidae</taxon>
        <taxon>Sphinginae</taxon>
        <taxon>Sphingini</taxon>
        <taxon>Manduca</taxon>
    </lineage>
</organism>
<dbReference type="AlphaFoldDB" id="A0A921ZL54"/>
<evidence type="ECO:0000313" key="2">
    <source>
        <dbReference type="Proteomes" id="UP000791440"/>
    </source>
</evidence>
<accession>A0A921ZL54</accession>
<reference evidence="1" key="2">
    <citation type="submission" date="2020-12" db="EMBL/GenBank/DDBJ databases">
        <authorList>
            <person name="Kanost M."/>
        </authorList>
    </citation>
    <scope>NUCLEOTIDE SEQUENCE</scope>
</reference>
<evidence type="ECO:0000313" key="1">
    <source>
        <dbReference type="EMBL" id="KAG6459810.1"/>
    </source>
</evidence>
<dbReference type="EMBL" id="JH668640">
    <property type="protein sequence ID" value="KAG6459810.1"/>
    <property type="molecule type" value="Genomic_DNA"/>
</dbReference>
<dbReference type="Proteomes" id="UP000791440">
    <property type="component" value="Unassembled WGS sequence"/>
</dbReference>
<proteinExistence type="predicted"/>
<comment type="caution">
    <text evidence="1">The sequence shown here is derived from an EMBL/GenBank/DDBJ whole genome shotgun (WGS) entry which is preliminary data.</text>
</comment>
<protein>
    <submittedName>
        <fullName evidence="1">Uncharacterized protein</fullName>
    </submittedName>
</protein>